<dbReference type="KEGG" id="cao:Celal_3888"/>
<comment type="catalytic activity">
    <reaction evidence="1">
        <text>ATP + protein L-histidine = ADP + protein N-phospho-L-histidine.</text>
        <dbReference type="EC" id="2.7.13.3"/>
    </reaction>
</comment>
<reference evidence="10 11" key="1">
    <citation type="journal article" date="2010" name="Stand. Genomic Sci.">
        <title>Complete genome sequence of Cellulophaga algicola type strain (IC166).</title>
        <authorList>
            <person name="Abt B."/>
            <person name="Lu M."/>
            <person name="Misra M."/>
            <person name="Han C."/>
            <person name="Nolan M."/>
            <person name="Lucas S."/>
            <person name="Hammon N."/>
            <person name="Deshpande S."/>
            <person name="Cheng J.F."/>
            <person name="Tapia R."/>
            <person name="Goodwin L."/>
            <person name="Pitluck S."/>
            <person name="Liolios K."/>
            <person name="Pagani I."/>
            <person name="Ivanova N."/>
            <person name="Mavromatis K."/>
            <person name="Ovchinikova G."/>
            <person name="Pati A."/>
            <person name="Chen A."/>
            <person name="Palaniappan K."/>
            <person name="Land M."/>
            <person name="Hauser L."/>
            <person name="Chang Y.J."/>
            <person name="Jeffries C.D."/>
            <person name="Detter J.C."/>
            <person name="Brambilla E."/>
            <person name="Rohde M."/>
            <person name="Tindall B.J."/>
            <person name="Goker M."/>
            <person name="Woyke T."/>
            <person name="Bristow J."/>
            <person name="Eisen J.A."/>
            <person name="Markowitz V."/>
            <person name="Hugenholtz P."/>
            <person name="Kyrpides N.C."/>
            <person name="Klenk H.P."/>
            <person name="Lapidus A."/>
        </authorList>
    </citation>
    <scope>NUCLEOTIDE SEQUENCE [LARGE SCALE GENOMIC DNA]</scope>
    <source>
        <strain evidence="11">DSM 14237 / IC166 / ACAM 630</strain>
    </source>
</reference>
<dbReference type="SUPFAM" id="SSF55874">
    <property type="entry name" value="ATPase domain of HSP90 chaperone/DNA topoisomerase II/histidine kinase"/>
    <property type="match status" value="1"/>
</dbReference>
<dbReference type="InterPro" id="IPR036097">
    <property type="entry name" value="HisK_dim/P_sf"/>
</dbReference>
<dbReference type="InterPro" id="IPR019734">
    <property type="entry name" value="TPR_rpt"/>
</dbReference>
<feature type="repeat" description="TPR" evidence="6">
    <location>
        <begin position="93"/>
        <end position="126"/>
    </location>
</feature>
<dbReference type="SMART" id="SM00028">
    <property type="entry name" value="TPR"/>
    <property type="match status" value="5"/>
</dbReference>
<keyword evidence="7" id="KW-1133">Transmembrane helix</keyword>
<dbReference type="Proteomes" id="UP000008634">
    <property type="component" value="Chromosome"/>
</dbReference>
<dbReference type="Gene3D" id="1.25.40.10">
    <property type="entry name" value="Tetratricopeptide repeat domain"/>
    <property type="match status" value="2"/>
</dbReference>
<dbReference type="InterPro" id="IPR003594">
    <property type="entry name" value="HATPase_dom"/>
</dbReference>
<dbReference type="InterPro" id="IPR003661">
    <property type="entry name" value="HisK_dim/P_dom"/>
</dbReference>
<dbReference type="InterPro" id="IPR005467">
    <property type="entry name" value="His_kinase_dom"/>
</dbReference>
<keyword evidence="8" id="KW-0732">Signal</keyword>
<dbReference type="Gene3D" id="1.10.287.130">
    <property type="match status" value="1"/>
</dbReference>
<dbReference type="PROSITE" id="PS50005">
    <property type="entry name" value="TPR"/>
    <property type="match status" value="1"/>
</dbReference>
<evidence type="ECO:0000256" key="6">
    <source>
        <dbReference type="PROSITE-ProRule" id="PRU00339"/>
    </source>
</evidence>
<dbReference type="InterPro" id="IPR041617">
    <property type="entry name" value="TPR_MalT"/>
</dbReference>
<dbReference type="AlphaFoldDB" id="E6XC79"/>
<dbReference type="EMBL" id="CP002453">
    <property type="protein sequence ID" value="ADV51132.1"/>
    <property type="molecule type" value="Genomic_DNA"/>
</dbReference>
<feature type="chain" id="PRO_5003215665" description="histidine kinase" evidence="8">
    <location>
        <begin position="28"/>
        <end position="686"/>
    </location>
</feature>
<evidence type="ECO:0000256" key="2">
    <source>
        <dbReference type="ARBA" id="ARBA00012438"/>
    </source>
</evidence>
<keyword evidence="3" id="KW-0597">Phosphoprotein</keyword>
<evidence type="ECO:0000256" key="5">
    <source>
        <dbReference type="ARBA" id="ARBA00022777"/>
    </source>
</evidence>
<protein>
    <recommendedName>
        <fullName evidence="2">histidine kinase</fullName>
        <ecNumber evidence="2">2.7.13.3</ecNumber>
    </recommendedName>
</protein>
<proteinExistence type="predicted"/>
<dbReference type="SUPFAM" id="SSF48452">
    <property type="entry name" value="TPR-like"/>
    <property type="match status" value="1"/>
</dbReference>
<evidence type="ECO:0000259" key="9">
    <source>
        <dbReference type="PROSITE" id="PS50109"/>
    </source>
</evidence>
<keyword evidence="5 10" id="KW-0418">Kinase</keyword>
<dbReference type="CDD" id="cd00082">
    <property type="entry name" value="HisKA"/>
    <property type="match status" value="1"/>
</dbReference>
<dbReference type="PROSITE" id="PS50109">
    <property type="entry name" value="HIS_KIN"/>
    <property type="match status" value="1"/>
</dbReference>
<name>E6XC79_CELAD</name>
<accession>E6XC79</accession>
<dbReference type="Pfam" id="PF02518">
    <property type="entry name" value="HATPase_c"/>
    <property type="match status" value="1"/>
</dbReference>
<keyword evidence="6" id="KW-0802">TPR repeat</keyword>
<dbReference type="SUPFAM" id="SSF47384">
    <property type="entry name" value="Homodimeric domain of signal transducing histidine kinase"/>
    <property type="match status" value="1"/>
</dbReference>
<dbReference type="OrthoDB" id="9810447at2"/>
<dbReference type="PRINTS" id="PR00344">
    <property type="entry name" value="BCTRLSENSOR"/>
</dbReference>
<feature type="transmembrane region" description="Helical" evidence="7">
    <location>
        <begin position="405"/>
        <end position="424"/>
    </location>
</feature>
<dbReference type="eggNOG" id="COG4251">
    <property type="taxonomic scope" value="Bacteria"/>
</dbReference>
<evidence type="ECO:0000256" key="8">
    <source>
        <dbReference type="SAM" id="SignalP"/>
    </source>
</evidence>
<dbReference type="Pfam" id="PF17874">
    <property type="entry name" value="TPR_MalT"/>
    <property type="match status" value="1"/>
</dbReference>
<evidence type="ECO:0000313" key="11">
    <source>
        <dbReference type="Proteomes" id="UP000008634"/>
    </source>
</evidence>
<dbReference type="eggNOG" id="COG0457">
    <property type="taxonomic scope" value="Bacteria"/>
</dbReference>
<evidence type="ECO:0000256" key="1">
    <source>
        <dbReference type="ARBA" id="ARBA00000085"/>
    </source>
</evidence>
<keyword evidence="7" id="KW-0812">Transmembrane</keyword>
<feature type="domain" description="Histidine kinase" evidence="9">
    <location>
        <begin position="464"/>
        <end position="680"/>
    </location>
</feature>
<dbReference type="InterPro" id="IPR011990">
    <property type="entry name" value="TPR-like_helical_dom_sf"/>
</dbReference>
<dbReference type="SMART" id="SM00387">
    <property type="entry name" value="HATPase_c"/>
    <property type="match status" value="1"/>
</dbReference>
<evidence type="ECO:0000256" key="3">
    <source>
        <dbReference type="ARBA" id="ARBA00022553"/>
    </source>
</evidence>
<dbReference type="RefSeq" id="WP_013552581.1">
    <property type="nucleotide sequence ID" value="NC_014934.1"/>
</dbReference>
<dbReference type="PANTHER" id="PTHR43547">
    <property type="entry name" value="TWO-COMPONENT HISTIDINE KINASE"/>
    <property type="match status" value="1"/>
</dbReference>
<dbReference type="EC" id="2.7.13.3" evidence="2"/>
<keyword evidence="11" id="KW-1185">Reference proteome</keyword>
<dbReference type="GO" id="GO:0000155">
    <property type="term" value="F:phosphorelay sensor kinase activity"/>
    <property type="evidence" value="ECO:0007669"/>
    <property type="project" value="InterPro"/>
</dbReference>
<sequence>MEHIIFFYKRLIITIIFVMCCAPTVMAQEEKSTVSKIDELRSNANFTPQNTEYIDLILKLAKSQIRTNTDSTELLLKEGYQLSLDTNYKSGESTALSTYGYFYFEKGEIDKAYEYNMNALKIANTHNLSREKLRALNNMGLDYWLQGKVALALTKFLEALAVAKEAKDVDMMVSINVNIANIYSENDDYETALAFLKIARQLNIDNNNEEILAYTQINMASAYSKIGNDTEANIMVDNSIEFFKKEHLKDWISHGYEQKGSIALIQNDYSEALKWLSLSEELCDEINFKYGYTLVYNALAKCHLGLKNIELAEQYALRGLAIATELEIALSIKDSNLVLSKIYHEKGQNDLAYSYQTAYMDLYEKESTEKFKKGLGILRSKTEFENQKKLLIEKQQKAIAKQKNYVYIAIAALIIASLFLILIYRNNKLQKKYTENLQEKQEILLTREIQLSESNTTKDKLFSIIAHDLKGPINSFYMLMKMTSNEAISKEDYNTLFPQALRDIQGISEMLNNLLVWARTQMEGIVLKPLNVDIHTIVRNTISVLSPLAQEKEISIINTIPENTLSFSDTNHLNIIIRNLISNAIKFTNSKGEISINVLEKDNELQLEVADNGIGMDQQTQSLLFEKKHMKSTYGTNNEKGTGLGLSICKEMVENNGGKLWVSSIKNEGTSIFFTIPLQSDKDITV</sequence>
<keyword evidence="7" id="KW-0472">Membrane</keyword>
<feature type="signal peptide" evidence="8">
    <location>
        <begin position="1"/>
        <end position="27"/>
    </location>
</feature>
<evidence type="ECO:0000256" key="4">
    <source>
        <dbReference type="ARBA" id="ARBA00022679"/>
    </source>
</evidence>
<dbReference type="Gene3D" id="3.30.565.10">
    <property type="entry name" value="Histidine kinase-like ATPase, C-terminal domain"/>
    <property type="match status" value="1"/>
</dbReference>
<gene>
    <name evidence="10" type="ordered locus">Celal_3888</name>
</gene>
<dbReference type="STRING" id="688270.Celal_3888"/>
<organism evidence="10 11">
    <name type="scientific">Cellulophaga algicola (strain DSM 14237 / IC166 / ACAM 630)</name>
    <dbReference type="NCBI Taxonomy" id="688270"/>
    <lineage>
        <taxon>Bacteria</taxon>
        <taxon>Pseudomonadati</taxon>
        <taxon>Bacteroidota</taxon>
        <taxon>Flavobacteriia</taxon>
        <taxon>Flavobacteriales</taxon>
        <taxon>Flavobacteriaceae</taxon>
        <taxon>Cellulophaga</taxon>
    </lineage>
</organism>
<dbReference type="InterPro" id="IPR004358">
    <property type="entry name" value="Sig_transdc_His_kin-like_C"/>
</dbReference>
<keyword evidence="4" id="KW-0808">Transferase</keyword>
<evidence type="ECO:0000313" key="10">
    <source>
        <dbReference type="EMBL" id="ADV51132.1"/>
    </source>
</evidence>
<evidence type="ECO:0000256" key="7">
    <source>
        <dbReference type="SAM" id="Phobius"/>
    </source>
</evidence>
<dbReference type="HOGENOM" id="CLU_000445_114_67_10"/>
<dbReference type="PANTHER" id="PTHR43547:SF2">
    <property type="entry name" value="HYBRID SIGNAL TRANSDUCTION HISTIDINE KINASE C"/>
    <property type="match status" value="1"/>
</dbReference>
<dbReference type="FunFam" id="3.30.565.10:FF:000006">
    <property type="entry name" value="Sensor histidine kinase WalK"/>
    <property type="match status" value="1"/>
</dbReference>
<dbReference type="InterPro" id="IPR036890">
    <property type="entry name" value="HATPase_C_sf"/>
</dbReference>